<keyword evidence="5" id="KW-0804">Transcription</keyword>
<organism evidence="9 10">
    <name type="scientific">Brassica carinata</name>
    <name type="common">Ethiopian mustard</name>
    <name type="synonym">Abyssinian cabbage</name>
    <dbReference type="NCBI Taxonomy" id="52824"/>
    <lineage>
        <taxon>Eukaryota</taxon>
        <taxon>Viridiplantae</taxon>
        <taxon>Streptophyta</taxon>
        <taxon>Embryophyta</taxon>
        <taxon>Tracheophyta</taxon>
        <taxon>Spermatophyta</taxon>
        <taxon>Magnoliopsida</taxon>
        <taxon>eudicotyledons</taxon>
        <taxon>Gunneridae</taxon>
        <taxon>Pentapetalae</taxon>
        <taxon>rosids</taxon>
        <taxon>malvids</taxon>
        <taxon>Brassicales</taxon>
        <taxon>Brassicaceae</taxon>
        <taxon>Brassiceae</taxon>
        <taxon>Brassica</taxon>
    </lineage>
</organism>
<dbReference type="SUPFAM" id="SSF50249">
    <property type="entry name" value="Nucleic acid-binding proteins"/>
    <property type="match status" value="1"/>
</dbReference>
<evidence type="ECO:0000259" key="8">
    <source>
        <dbReference type="Pfam" id="PF00249"/>
    </source>
</evidence>
<dbReference type="PANTHER" id="PTHR31496:SF25">
    <property type="entry name" value="TRANSCRIPTION FACTOR KAN3-RELATED"/>
    <property type="match status" value="1"/>
</dbReference>
<evidence type="ECO:0000313" key="10">
    <source>
        <dbReference type="Proteomes" id="UP000886595"/>
    </source>
</evidence>
<dbReference type="InterPro" id="IPR009057">
    <property type="entry name" value="Homeodomain-like_sf"/>
</dbReference>
<name>A0A8X7PSI7_BRACI</name>
<keyword evidence="2" id="KW-0217">Developmental protein</keyword>
<dbReference type="SUPFAM" id="SSF46689">
    <property type="entry name" value="Homeodomain-like"/>
    <property type="match status" value="1"/>
</dbReference>
<keyword evidence="4" id="KW-0805">Transcription regulation</keyword>
<dbReference type="InterPro" id="IPR001005">
    <property type="entry name" value="SANT/Myb"/>
</dbReference>
<dbReference type="EMBL" id="JAAMPC010000015">
    <property type="protein sequence ID" value="KAG2256268.1"/>
    <property type="molecule type" value="Genomic_DNA"/>
</dbReference>
<evidence type="ECO:0000256" key="2">
    <source>
        <dbReference type="ARBA" id="ARBA00022473"/>
    </source>
</evidence>
<evidence type="ECO:0000256" key="5">
    <source>
        <dbReference type="ARBA" id="ARBA00023163"/>
    </source>
</evidence>
<dbReference type="InterPro" id="IPR044847">
    <property type="entry name" value="KAN_fam"/>
</dbReference>
<sequence length="753" mass="83451">MELFPSQPDLNLNINRRREEQDDKEQEQVERRLVYQSQASDSVRNASGHLIDTVKFTSNYEPTKFYHYQEHNESQDQDSRSILMVSQNQTLGHYYYSPTPPFFFSEVNGQHANPNYSYKLHHGHRRQAQPQPQRCTAKRGVRAPRMRWTTTLHAHFVRAVQLLGGHERATPKSVLELMDVQDLTLAHVKSHLQMYRTIKSTEKSTTSPGQSDTCENGSQVKSERQARDLQGLWNNSSSFVAMSSNRKSTSEKPKGVEADSSPGLIKPIGPPYVSSSHSIGDPHSKQAKGEASVTSGLTQLSGKTAVSSGVFIGVPKSKNPNGTIIHSTKTGVSSGVRGKAAVSSGVKGKAIVSAEVMAFKDVKYGPHDGELRFRLIHYWEARNVVTKVLIGLEMLLIDQEETVIQGFIPAGRIDTYLPHMRAGGIYRLNSFFGSNNKTLYRVAEPSFTITFSSTSVLSDLEDSSVCFPEDRFRFHGYEEYDAACDLRGNLYDYVGHIKLVNGQVLSDSLVLDDAEIASSRRVLLHVQTHDGPVMKLYLWDKAASDFSEKFKAFGGTGRVILVTTLNPKRLGEVRRMVRESYLVAWFECIATIGDVAHGSSWYYIGCGGCHTKATKGPTSLMCKKCGKPILLVLHSKYLAKISVYDNDDHASFVLLGGVGHELSGKKASELVEKYFEVSDHNVTGKTQALTVTKVLTPEVPEVKANLEGNVAVPNAHETLQKEVADDDPSTCFGSVKRVADNVEAEYPKRARSG</sequence>
<dbReference type="Proteomes" id="UP000886595">
    <property type="component" value="Unassembled WGS sequence"/>
</dbReference>
<keyword evidence="3" id="KW-0221">Differentiation</keyword>
<gene>
    <name evidence="9" type="ORF">Bca52824_075562</name>
</gene>
<dbReference type="AlphaFoldDB" id="A0A8X7PSI7"/>
<proteinExistence type="predicted"/>
<dbReference type="GO" id="GO:0006355">
    <property type="term" value="P:regulation of DNA-templated transcription"/>
    <property type="evidence" value="ECO:0007669"/>
    <property type="project" value="InterPro"/>
</dbReference>
<dbReference type="Gene3D" id="1.10.10.60">
    <property type="entry name" value="Homeodomain-like"/>
    <property type="match status" value="1"/>
</dbReference>
<evidence type="ECO:0000256" key="6">
    <source>
        <dbReference type="ARBA" id="ARBA00023242"/>
    </source>
</evidence>
<feature type="region of interest" description="Disordered" evidence="7">
    <location>
        <begin position="200"/>
        <end position="293"/>
    </location>
</feature>
<accession>A0A8X7PSI7</accession>
<evidence type="ECO:0000256" key="1">
    <source>
        <dbReference type="ARBA" id="ARBA00004123"/>
    </source>
</evidence>
<dbReference type="GO" id="GO:0010158">
    <property type="term" value="P:abaxial cell fate specification"/>
    <property type="evidence" value="ECO:0007669"/>
    <property type="project" value="InterPro"/>
</dbReference>
<feature type="compositionally biased region" description="Polar residues" evidence="7">
    <location>
        <begin position="232"/>
        <end position="247"/>
    </location>
</feature>
<dbReference type="OrthoDB" id="551907at2759"/>
<comment type="subcellular location">
    <subcellularLocation>
        <location evidence="1">Nucleus</location>
    </subcellularLocation>
</comment>
<evidence type="ECO:0000256" key="3">
    <source>
        <dbReference type="ARBA" id="ARBA00022782"/>
    </source>
</evidence>
<dbReference type="Gene3D" id="2.40.50.140">
    <property type="entry name" value="Nucleic acid-binding proteins"/>
    <property type="match status" value="1"/>
</dbReference>
<comment type="caution">
    <text evidence="9">The sequence shown here is derived from an EMBL/GenBank/DDBJ whole genome shotgun (WGS) entry which is preliminary data.</text>
</comment>
<dbReference type="GO" id="GO:0005634">
    <property type="term" value="C:nucleus"/>
    <property type="evidence" value="ECO:0007669"/>
    <property type="project" value="UniProtKB-SubCell"/>
</dbReference>
<feature type="compositionally biased region" description="Basic and acidic residues" evidence="7">
    <location>
        <begin position="16"/>
        <end position="28"/>
    </location>
</feature>
<protein>
    <recommendedName>
        <fullName evidence="8">Myb-like domain-containing protein</fullName>
    </recommendedName>
</protein>
<keyword evidence="10" id="KW-1185">Reference proteome</keyword>
<dbReference type="CDD" id="cd04480">
    <property type="entry name" value="RPA1_DBD_A_like"/>
    <property type="match status" value="1"/>
</dbReference>
<evidence type="ECO:0000256" key="4">
    <source>
        <dbReference type="ARBA" id="ARBA00023015"/>
    </source>
</evidence>
<dbReference type="InterPro" id="IPR012340">
    <property type="entry name" value="NA-bd_OB-fold"/>
</dbReference>
<dbReference type="InterPro" id="IPR006447">
    <property type="entry name" value="Myb_dom_plants"/>
</dbReference>
<dbReference type="FunFam" id="1.10.10.60:FF:000002">
    <property type="entry name" value="Myb family transcription factor"/>
    <property type="match status" value="1"/>
</dbReference>
<dbReference type="Pfam" id="PF00249">
    <property type="entry name" value="Myb_DNA-binding"/>
    <property type="match status" value="1"/>
</dbReference>
<evidence type="ECO:0000313" key="9">
    <source>
        <dbReference type="EMBL" id="KAG2256268.1"/>
    </source>
</evidence>
<reference evidence="9 10" key="1">
    <citation type="submission" date="2020-02" db="EMBL/GenBank/DDBJ databases">
        <authorList>
            <person name="Ma Q."/>
            <person name="Huang Y."/>
            <person name="Song X."/>
            <person name="Pei D."/>
        </authorList>
    </citation>
    <scope>NUCLEOTIDE SEQUENCE [LARGE SCALE GENOMIC DNA]</scope>
    <source>
        <strain evidence="9">Sxm20200214</strain>
        <tissue evidence="9">Leaf</tissue>
    </source>
</reference>
<feature type="compositionally biased region" description="Polar residues" evidence="7">
    <location>
        <begin position="203"/>
        <end position="220"/>
    </location>
</feature>
<feature type="domain" description="Myb-like" evidence="8">
    <location>
        <begin position="145"/>
        <end position="196"/>
    </location>
</feature>
<keyword evidence="6" id="KW-0539">Nucleus</keyword>
<feature type="compositionally biased region" description="Basic and acidic residues" evidence="7">
    <location>
        <begin position="248"/>
        <end position="257"/>
    </location>
</feature>
<dbReference type="GO" id="GO:0000976">
    <property type="term" value="F:transcription cis-regulatory region binding"/>
    <property type="evidence" value="ECO:0007669"/>
    <property type="project" value="InterPro"/>
</dbReference>
<feature type="region of interest" description="Disordered" evidence="7">
    <location>
        <begin position="1"/>
        <end position="28"/>
    </location>
</feature>
<dbReference type="NCBIfam" id="TIGR01557">
    <property type="entry name" value="myb_SHAQKYF"/>
    <property type="match status" value="1"/>
</dbReference>
<evidence type="ECO:0000256" key="7">
    <source>
        <dbReference type="SAM" id="MobiDB-lite"/>
    </source>
</evidence>
<dbReference type="PANTHER" id="PTHR31496">
    <property type="entry name" value="TRANSCRIPTION FACTOR KAN2-RELATED"/>
    <property type="match status" value="1"/>
</dbReference>